<reference evidence="2" key="1">
    <citation type="submission" date="2019-11" db="EMBL/GenBank/DDBJ databases">
        <authorList>
            <person name="Feng L."/>
        </authorList>
    </citation>
    <scope>NUCLEOTIDE SEQUENCE</scope>
    <source>
        <strain evidence="2">ChathewayiLFYP18</strain>
    </source>
</reference>
<dbReference type="PANTHER" id="PTHR30547:SF5">
    <property type="entry name" value="NUCLEASE YHCG-RELATED"/>
    <property type="match status" value="1"/>
</dbReference>
<accession>A0A6N3AQF9</accession>
<dbReference type="Pfam" id="PF06250">
    <property type="entry name" value="YhcG_C"/>
    <property type="match status" value="1"/>
</dbReference>
<evidence type="ECO:0000313" key="2">
    <source>
        <dbReference type="EMBL" id="VYT94705.1"/>
    </source>
</evidence>
<dbReference type="InterPro" id="IPR009362">
    <property type="entry name" value="YhcG_C"/>
</dbReference>
<dbReference type="AlphaFoldDB" id="A0A6N3AQF9"/>
<name>A0A6N3AQF9_9FIRM</name>
<sequence>MFLEFLGLKREARYYEQDLESALITHLQEFLLELGNGFSFVARQRRILLEDDEFFADLVLYNRLLRCFAVIEIKTHKLTHDDLGQLQMYVNYYDRYEKLPDETPTIGILLCTAKNDLLAKITLPEDNTNILTSKYQLYLPSEEEFIEEIKEVIDLTEEHEENE</sequence>
<gene>
    <name evidence="2" type="ORF">CHLFYP18_05974</name>
</gene>
<dbReference type="InterPro" id="IPR011856">
    <property type="entry name" value="tRNA_endonuc-like_dom_sf"/>
</dbReference>
<dbReference type="PANTHER" id="PTHR30547">
    <property type="entry name" value="UNCHARACTERIZED PROTEIN YHCG-RELATED"/>
    <property type="match status" value="1"/>
</dbReference>
<dbReference type="GO" id="GO:0003676">
    <property type="term" value="F:nucleic acid binding"/>
    <property type="evidence" value="ECO:0007669"/>
    <property type="project" value="InterPro"/>
</dbReference>
<protein>
    <recommendedName>
        <fullName evidence="1">YhcG PDDEXK nuclease domain-containing protein</fullName>
    </recommendedName>
</protein>
<organism evidence="2">
    <name type="scientific">Hungatella hathewayi</name>
    <dbReference type="NCBI Taxonomy" id="154046"/>
    <lineage>
        <taxon>Bacteria</taxon>
        <taxon>Bacillati</taxon>
        <taxon>Bacillota</taxon>
        <taxon>Clostridia</taxon>
        <taxon>Lachnospirales</taxon>
        <taxon>Lachnospiraceae</taxon>
        <taxon>Hungatella</taxon>
    </lineage>
</organism>
<evidence type="ECO:0000259" key="1">
    <source>
        <dbReference type="Pfam" id="PF06250"/>
    </source>
</evidence>
<proteinExistence type="predicted"/>
<dbReference type="Gene3D" id="3.40.1350.10">
    <property type="match status" value="1"/>
</dbReference>
<dbReference type="InterPro" id="IPR053148">
    <property type="entry name" value="PD-DEXK-like_domain"/>
</dbReference>
<feature type="domain" description="YhcG PDDEXK nuclease" evidence="1">
    <location>
        <begin position="2"/>
        <end position="145"/>
    </location>
</feature>
<dbReference type="EMBL" id="CACRUH010000016">
    <property type="protein sequence ID" value="VYT94705.1"/>
    <property type="molecule type" value="Genomic_DNA"/>
</dbReference>